<name>A0ABV6RJF5_9MICO</name>
<dbReference type="SUPFAM" id="SSF53335">
    <property type="entry name" value="S-adenosyl-L-methionine-dependent methyltransferases"/>
    <property type="match status" value="1"/>
</dbReference>
<gene>
    <name evidence="5" type="ORF">ACFFF6_18950</name>
</gene>
<accession>A0ABV6RJF5</accession>
<keyword evidence="3" id="KW-0949">S-adenosyl-L-methionine</keyword>
<dbReference type="Pfam" id="PF08242">
    <property type="entry name" value="Methyltransf_12"/>
    <property type="match status" value="1"/>
</dbReference>
<dbReference type="EMBL" id="JBHLSV010000037">
    <property type="protein sequence ID" value="MFC0676033.1"/>
    <property type="molecule type" value="Genomic_DNA"/>
</dbReference>
<evidence type="ECO:0000313" key="6">
    <source>
        <dbReference type="Proteomes" id="UP001589793"/>
    </source>
</evidence>
<dbReference type="Proteomes" id="UP001589793">
    <property type="component" value="Unassembled WGS sequence"/>
</dbReference>
<evidence type="ECO:0000256" key="3">
    <source>
        <dbReference type="ARBA" id="ARBA00022691"/>
    </source>
</evidence>
<evidence type="ECO:0000256" key="2">
    <source>
        <dbReference type="ARBA" id="ARBA00022679"/>
    </source>
</evidence>
<proteinExistence type="predicted"/>
<dbReference type="PANTHER" id="PTHR43464">
    <property type="entry name" value="METHYLTRANSFERASE"/>
    <property type="match status" value="1"/>
</dbReference>
<dbReference type="EC" id="2.1.1.222" evidence="5"/>
<keyword evidence="6" id="KW-1185">Reference proteome</keyword>
<dbReference type="EC" id="2.1.1.64" evidence="5"/>
<dbReference type="GO" id="GO:0102208">
    <property type="term" value="F:2-polyprenyl-6-hydroxyphenol methylase activity"/>
    <property type="evidence" value="ECO:0007669"/>
    <property type="project" value="UniProtKB-EC"/>
</dbReference>
<evidence type="ECO:0000313" key="5">
    <source>
        <dbReference type="EMBL" id="MFC0676033.1"/>
    </source>
</evidence>
<evidence type="ECO:0000259" key="4">
    <source>
        <dbReference type="Pfam" id="PF08242"/>
    </source>
</evidence>
<dbReference type="RefSeq" id="WP_376983076.1">
    <property type="nucleotide sequence ID" value="NZ_JBHLSV010000037.1"/>
</dbReference>
<keyword evidence="1 5" id="KW-0489">Methyltransferase</keyword>
<sequence>MSGPPPPSIRTTSDPLIRRAGEALGRLNARHPWNHNAHFHPWILAGIPARARSALDVGCGRGDLVAALRGRVPHVEGIDPDAAMARAAGDRFAVLPAVRIRALRLEQLDPAQERYDLITMVASLHHMQVPDALARVRSLLRPGGRLRIVTLVRPVTWRDHAWDVGNALVNPLIGIVKHPRPAAAAERERAQDATMPVRDPQLTLAELREAASRLLPGARIRRREGFRVTLAWEAPPAG</sequence>
<dbReference type="Gene3D" id="3.40.50.150">
    <property type="entry name" value="Vaccinia Virus protein VP39"/>
    <property type="match status" value="1"/>
</dbReference>
<dbReference type="GO" id="GO:0032259">
    <property type="term" value="P:methylation"/>
    <property type="evidence" value="ECO:0007669"/>
    <property type="project" value="UniProtKB-KW"/>
</dbReference>
<reference evidence="5 6" key="1">
    <citation type="submission" date="2024-09" db="EMBL/GenBank/DDBJ databases">
        <authorList>
            <person name="Sun Q."/>
            <person name="Mori K."/>
        </authorList>
    </citation>
    <scope>NUCLEOTIDE SEQUENCE [LARGE SCALE GENOMIC DNA]</scope>
    <source>
        <strain evidence="5 6">CICC 10874</strain>
    </source>
</reference>
<evidence type="ECO:0000256" key="1">
    <source>
        <dbReference type="ARBA" id="ARBA00022603"/>
    </source>
</evidence>
<keyword evidence="2 5" id="KW-0808">Transferase</keyword>
<dbReference type="PANTHER" id="PTHR43464:SF19">
    <property type="entry name" value="UBIQUINONE BIOSYNTHESIS O-METHYLTRANSFERASE, MITOCHONDRIAL"/>
    <property type="match status" value="1"/>
</dbReference>
<feature type="domain" description="Methyltransferase type 12" evidence="4">
    <location>
        <begin position="55"/>
        <end position="146"/>
    </location>
</feature>
<dbReference type="GO" id="GO:0061542">
    <property type="term" value="F:3-demethylubiquinol 3-O-methyltransferase activity"/>
    <property type="evidence" value="ECO:0007669"/>
    <property type="project" value="UniProtKB-EC"/>
</dbReference>
<dbReference type="InterPro" id="IPR013217">
    <property type="entry name" value="Methyltransf_12"/>
</dbReference>
<dbReference type="InterPro" id="IPR029063">
    <property type="entry name" value="SAM-dependent_MTases_sf"/>
</dbReference>
<organism evidence="5 6">
    <name type="scientific">Brachybacterium hainanense</name>
    <dbReference type="NCBI Taxonomy" id="1541174"/>
    <lineage>
        <taxon>Bacteria</taxon>
        <taxon>Bacillati</taxon>
        <taxon>Actinomycetota</taxon>
        <taxon>Actinomycetes</taxon>
        <taxon>Micrococcales</taxon>
        <taxon>Dermabacteraceae</taxon>
        <taxon>Brachybacterium</taxon>
    </lineage>
</organism>
<dbReference type="CDD" id="cd02440">
    <property type="entry name" value="AdoMet_MTases"/>
    <property type="match status" value="1"/>
</dbReference>
<protein>
    <submittedName>
        <fullName evidence="5">Class I SAM-dependent methyltransferase</fullName>
        <ecNumber evidence="5">2.1.1.222</ecNumber>
        <ecNumber evidence="5">2.1.1.64</ecNumber>
    </submittedName>
</protein>
<comment type="caution">
    <text evidence="5">The sequence shown here is derived from an EMBL/GenBank/DDBJ whole genome shotgun (WGS) entry which is preliminary data.</text>
</comment>